<proteinExistence type="predicted"/>
<reference evidence="2" key="1">
    <citation type="journal article" date="2023" name="G3 (Bethesda)">
        <title>A reference genome for the long-term kleptoplast-retaining sea slug Elysia crispata morphotype clarki.</title>
        <authorList>
            <person name="Eastman K.E."/>
            <person name="Pendleton A.L."/>
            <person name="Shaikh M.A."/>
            <person name="Suttiyut T."/>
            <person name="Ogas R."/>
            <person name="Tomko P."/>
            <person name="Gavelis G."/>
            <person name="Widhalm J.R."/>
            <person name="Wisecaver J.H."/>
        </authorList>
    </citation>
    <scope>NUCLEOTIDE SEQUENCE</scope>
    <source>
        <strain evidence="2">ECLA1</strain>
    </source>
</reference>
<dbReference type="EMBL" id="JAWDGP010006989">
    <property type="protein sequence ID" value="KAK3731674.1"/>
    <property type="molecule type" value="Genomic_DNA"/>
</dbReference>
<organism evidence="2 3">
    <name type="scientific">Elysia crispata</name>
    <name type="common">lettuce slug</name>
    <dbReference type="NCBI Taxonomy" id="231223"/>
    <lineage>
        <taxon>Eukaryota</taxon>
        <taxon>Metazoa</taxon>
        <taxon>Spiralia</taxon>
        <taxon>Lophotrochozoa</taxon>
        <taxon>Mollusca</taxon>
        <taxon>Gastropoda</taxon>
        <taxon>Heterobranchia</taxon>
        <taxon>Euthyneura</taxon>
        <taxon>Panpulmonata</taxon>
        <taxon>Sacoglossa</taxon>
        <taxon>Placobranchoidea</taxon>
        <taxon>Plakobranchidae</taxon>
        <taxon>Elysia</taxon>
    </lineage>
</organism>
<dbReference type="Proteomes" id="UP001283361">
    <property type="component" value="Unassembled WGS sequence"/>
</dbReference>
<feature type="compositionally biased region" description="Low complexity" evidence="1">
    <location>
        <begin position="76"/>
        <end position="89"/>
    </location>
</feature>
<sequence length="119" mass="13410">MLSTEARPHLVNYRTVVPNLENHGSFRNVKIKNKKRPEEPKLEEPPLEEYQRPPCQTSPNPTPKATTTAGKKKPKIAPQQPGKKIPKQQSNDSEEKSPCPSPLLFKSNEDGLCEVEKTQ</sequence>
<keyword evidence="3" id="KW-1185">Reference proteome</keyword>
<name>A0AAE0Y4B1_9GAST</name>
<evidence type="ECO:0000313" key="2">
    <source>
        <dbReference type="EMBL" id="KAK3731674.1"/>
    </source>
</evidence>
<gene>
    <name evidence="2" type="ORF">RRG08_035344</name>
</gene>
<accession>A0AAE0Y4B1</accession>
<comment type="caution">
    <text evidence="2">The sequence shown here is derived from an EMBL/GenBank/DDBJ whole genome shotgun (WGS) entry which is preliminary data.</text>
</comment>
<evidence type="ECO:0000256" key="1">
    <source>
        <dbReference type="SAM" id="MobiDB-lite"/>
    </source>
</evidence>
<protein>
    <submittedName>
        <fullName evidence="2">Uncharacterized protein</fullName>
    </submittedName>
</protein>
<feature type="compositionally biased region" description="Low complexity" evidence="1">
    <location>
        <begin position="57"/>
        <end position="69"/>
    </location>
</feature>
<dbReference type="AlphaFoldDB" id="A0AAE0Y4B1"/>
<feature type="region of interest" description="Disordered" evidence="1">
    <location>
        <begin position="1"/>
        <end position="119"/>
    </location>
</feature>
<evidence type="ECO:0000313" key="3">
    <source>
        <dbReference type="Proteomes" id="UP001283361"/>
    </source>
</evidence>